<dbReference type="GO" id="GO:0016020">
    <property type="term" value="C:membrane"/>
    <property type="evidence" value="ECO:0007669"/>
    <property type="project" value="InterPro"/>
</dbReference>
<dbReference type="STRING" id="29486.UGYR_11195"/>
<name>A0A0A8V902_YERRU</name>
<evidence type="ECO:0000313" key="3">
    <source>
        <dbReference type="EMBL" id="CEK26040.1"/>
    </source>
</evidence>
<organism evidence="3">
    <name type="scientific">Yersinia ruckeri</name>
    <dbReference type="NCBI Taxonomy" id="29486"/>
    <lineage>
        <taxon>Bacteria</taxon>
        <taxon>Pseudomonadati</taxon>
        <taxon>Pseudomonadota</taxon>
        <taxon>Gammaproteobacteria</taxon>
        <taxon>Enterobacterales</taxon>
        <taxon>Yersiniaceae</taxon>
        <taxon>Yersinia</taxon>
    </lineage>
</organism>
<feature type="transmembrane region" description="Helical" evidence="1">
    <location>
        <begin position="5"/>
        <end position="25"/>
    </location>
</feature>
<feature type="transmembrane region" description="Helical" evidence="1">
    <location>
        <begin position="282"/>
        <end position="303"/>
    </location>
</feature>
<accession>A0A0A8V902</accession>
<gene>
    <name evidence="3" type="ORF">CSF007_1230</name>
    <name evidence="4" type="ORF">NCTC10476_01863</name>
</gene>
<keyword evidence="1" id="KW-0812">Transmembrane</keyword>
<dbReference type="InterPro" id="IPR000620">
    <property type="entry name" value="EamA_dom"/>
</dbReference>
<dbReference type="AlphaFoldDB" id="A0A0A8V902"/>
<dbReference type="EMBL" id="UHJG01000001">
    <property type="protein sequence ID" value="SUQ00562.1"/>
    <property type="molecule type" value="Genomic_DNA"/>
</dbReference>
<feature type="transmembrane region" description="Helical" evidence="1">
    <location>
        <begin position="37"/>
        <end position="57"/>
    </location>
</feature>
<reference evidence="3" key="1">
    <citation type="journal article" date="2015" name="Genome Announc.">
        <title>Complete Genome Sequence of Yersinia ruckeri Strain CSF007-82, Etiologic Agent of Red Mouth Disease in Salmonid Fish.</title>
        <authorList>
            <person name="Nelson M.C."/>
            <person name="LaPatra S.E."/>
            <person name="Welch T.J."/>
            <person name="Graf J."/>
        </authorList>
    </citation>
    <scope>NUCLEOTIDE SEQUENCE</scope>
    <source>
        <strain evidence="3">CSF007-82</strain>
    </source>
</reference>
<feature type="transmembrane region" description="Helical" evidence="1">
    <location>
        <begin position="259"/>
        <end position="276"/>
    </location>
</feature>
<sequence>MPIHYIGIIIGVTFCLISAAFDVYVAYITQSFNTMTLVFYCFISSSSVFFIISWRKGLSELIGKIQSDAWLVLMVNISVLLNWGGLFYSLRYLEPAVVGVVSVACGPALTIVLSSYVLSHWLKDNTPAARAEKVVSYLVLIAVFIMLINSFTGSSGLTSTSPTQRIVGIISVILCALGTVLYTIVSKIMFQRGWQTYEILAVRNILILLASFVYLSSDKQLFLVNDNYIIPLIILVLIGHILPIYLIQKTIFYLTALRVSLVLLTLPIFTLILQYLDERISVSISSIVSLSFILILLLYLSIFKLKTAK</sequence>
<feature type="domain" description="EamA" evidence="2">
    <location>
        <begin position="167"/>
        <end position="298"/>
    </location>
</feature>
<keyword evidence="1" id="KW-1133">Transmembrane helix</keyword>
<feature type="domain" description="EamA" evidence="2">
    <location>
        <begin position="6"/>
        <end position="122"/>
    </location>
</feature>
<evidence type="ECO:0000259" key="2">
    <source>
        <dbReference type="Pfam" id="PF00892"/>
    </source>
</evidence>
<feature type="transmembrane region" description="Helical" evidence="1">
    <location>
        <begin position="96"/>
        <end position="122"/>
    </location>
</feature>
<evidence type="ECO:0000313" key="4">
    <source>
        <dbReference type="EMBL" id="SUQ00562.1"/>
    </source>
</evidence>
<proteinExistence type="predicted"/>
<evidence type="ECO:0000256" key="1">
    <source>
        <dbReference type="SAM" id="Phobius"/>
    </source>
</evidence>
<keyword evidence="1" id="KW-0472">Membrane</keyword>
<evidence type="ECO:0000313" key="5">
    <source>
        <dbReference type="Proteomes" id="UP000255169"/>
    </source>
</evidence>
<feature type="transmembrane region" description="Helical" evidence="1">
    <location>
        <begin position="166"/>
        <end position="185"/>
    </location>
</feature>
<feature type="transmembrane region" description="Helical" evidence="1">
    <location>
        <begin position="69"/>
        <end position="90"/>
    </location>
</feature>
<reference evidence="4 5" key="2">
    <citation type="submission" date="2018-06" db="EMBL/GenBank/DDBJ databases">
        <authorList>
            <consortium name="Pathogen Informatics"/>
            <person name="Doyle S."/>
        </authorList>
    </citation>
    <scope>NUCLEOTIDE SEQUENCE [LARGE SCALE GENOMIC DNA]</scope>
    <source>
        <strain evidence="4 5">NCTC10476</strain>
    </source>
</reference>
<dbReference type="Pfam" id="PF00892">
    <property type="entry name" value="EamA"/>
    <property type="match status" value="2"/>
</dbReference>
<feature type="transmembrane region" description="Helical" evidence="1">
    <location>
        <begin position="134"/>
        <end position="154"/>
    </location>
</feature>
<protein>
    <submittedName>
        <fullName evidence="4">EamA-like transporter family</fullName>
    </submittedName>
    <submittedName>
        <fullName evidence="3">Membrane protein</fullName>
    </submittedName>
</protein>
<feature type="transmembrane region" description="Helical" evidence="1">
    <location>
        <begin position="197"/>
        <end position="216"/>
    </location>
</feature>
<feature type="transmembrane region" description="Helical" evidence="1">
    <location>
        <begin position="228"/>
        <end position="247"/>
    </location>
</feature>
<keyword evidence="5" id="KW-1185">Reference proteome</keyword>
<dbReference type="EMBL" id="LN681231">
    <property type="protein sequence ID" value="CEK26040.1"/>
    <property type="molecule type" value="Genomic_DNA"/>
</dbReference>
<dbReference type="Proteomes" id="UP000255169">
    <property type="component" value="Unassembled WGS sequence"/>
</dbReference>